<sequence>MSNVLGEDSFDPTDLPIEETIARLVNVGARRMLGIQNLDSGIYINPAVAYVKKFFGFDDFKSGKKAKGFGISAMLDALARMSPRQVEDRLAEAVSEELIEPTLRVWRAYKFAKKRPSCALNIMCTINRQEEQEDGVSASQRRSKKAPRVGLKPVVTKVSSLAAGWFLSNPSEKLGFWKFYDAIMDEHVCEVKYPGDCVEFHVEDQKATTEYAHSEL</sequence>
<organism evidence="1 2">
    <name type="scientific">Ladona fulva</name>
    <name type="common">Scarce chaser dragonfly</name>
    <name type="synonym">Libellula fulva</name>
    <dbReference type="NCBI Taxonomy" id="123851"/>
    <lineage>
        <taxon>Eukaryota</taxon>
        <taxon>Metazoa</taxon>
        <taxon>Ecdysozoa</taxon>
        <taxon>Arthropoda</taxon>
        <taxon>Hexapoda</taxon>
        <taxon>Insecta</taxon>
        <taxon>Pterygota</taxon>
        <taxon>Palaeoptera</taxon>
        <taxon>Odonata</taxon>
        <taxon>Epiprocta</taxon>
        <taxon>Anisoptera</taxon>
        <taxon>Libelluloidea</taxon>
        <taxon>Libellulidae</taxon>
        <taxon>Ladona</taxon>
    </lineage>
</organism>
<keyword evidence="2" id="KW-1185">Reference proteome</keyword>
<reference evidence="1" key="2">
    <citation type="submission" date="2017-10" db="EMBL/GenBank/DDBJ databases">
        <title>Ladona fulva Genome sequencing and assembly.</title>
        <authorList>
            <person name="Murali S."/>
            <person name="Richards S."/>
            <person name="Bandaranaike D."/>
            <person name="Bellair M."/>
            <person name="Blankenburg K."/>
            <person name="Chao H."/>
            <person name="Dinh H."/>
            <person name="Doddapaneni H."/>
            <person name="Dugan-Rocha S."/>
            <person name="Elkadiri S."/>
            <person name="Gnanaolivu R."/>
            <person name="Hernandez B."/>
            <person name="Skinner E."/>
            <person name="Javaid M."/>
            <person name="Lee S."/>
            <person name="Li M."/>
            <person name="Ming W."/>
            <person name="Munidasa M."/>
            <person name="Muniz J."/>
            <person name="Nguyen L."/>
            <person name="Hughes D."/>
            <person name="Osuji N."/>
            <person name="Pu L.-L."/>
            <person name="Puazo M."/>
            <person name="Qu C."/>
            <person name="Quiroz J."/>
            <person name="Raj R."/>
            <person name="Weissenberger G."/>
            <person name="Xin Y."/>
            <person name="Zou X."/>
            <person name="Han Y."/>
            <person name="Worley K."/>
            <person name="Muzny D."/>
            <person name="Gibbs R."/>
        </authorList>
    </citation>
    <scope>NUCLEOTIDE SEQUENCE</scope>
    <source>
        <strain evidence="1">Sampled in the wild</strain>
    </source>
</reference>
<name>A0A8K0K0A6_LADFU</name>
<dbReference type="OrthoDB" id="6339459at2759"/>
<proteinExistence type="predicted"/>
<comment type="caution">
    <text evidence="1">The sequence shown here is derived from an EMBL/GenBank/DDBJ whole genome shotgun (WGS) entry which is preliminary data.</text>
</comment>
<gene>
    <name evidence="1" type="ORF">J437_LFUL003037</name>
</gene>
<dbReference type="Proteomes" id="UP000792457">
    <property type="component" value="Unassembled WGS sequence"/>
</dbReference>
<dbReference type="AlphaFoldDB" id="A0A8K0K0A6"/>
<accession>A0A8K0K0A6</accession>
<evidence type="ECO:0000313" key="1">
    <source>
        <dbReference type="EMBL" id="KAG8223573.1"/>
    </source>
</evidence>
<reference evidence="1" key="1">
    <citation type="submission" date="2013-04" db="EMBL/GenBank/DDBJ databases">
        <authorList>
            <person name="Qu J."/>
            <person name="Murali S.C."/>
            <person name="Bandaranaike D."/>
            <person name="Bellair M."/>
            <person name="Blankenburg K."/>
            <person name="Chao H."/>
            <person name="Dinh H."/>
            <person name="Doddapaneni H."/>
            <person name="Downs B."/>
            <person name="Dugan-Rocha S."/>
            <person name="Elkadiri S."/>
            <person name="Gnanaolivu R.D."/>
            <person name="Hernandez B."/>
            <person name="Javaid M."/>
            <person name="Jayaseelan J.C."/>
            <person name="Lee S."/>
            <person name="Li M."/>
            <person name="Ming W."/>
            <person name="Munidasa M."/>
            <person name="Muniz J."/>
            <person name="Nguyen L."/>
            <person name="Ongeri F."/>
            <person name="Osuji N."/>
            <person name="Pu L.-L."/>
            <person name="Puazo M."/>
            <person name="Qu C."/>
            <person name="Quiroz J."/>
            <person name="Raj R."/>
            <person name="Weissenberger G."/>
            <person name="Xin Y."/>
            <person name="Zou X."/>
            <person name="Han Y."/>
            <person name="Richards S."/>
            <person name="Worley K."/>
            <person name="Muzny D."/>
            <person name="Gibbs R."/>
        </authorList>
    </citation>
    <scope>NUCLEOTIDE SEQUENCE</scope>
    <source>
        <strain evidence="1">Sampled in the wild</strain>
    </source>
</reference>
<dbReference type="EMBL" id="KZ308166">
    <property type="protein sequence ID" value="KAG8223573.1"/>
    <property type="molecule type" value="Genomic_DNA"/>
</dbReference>
<protein>
    <submittedName>
        <fullName evidence="1">Uncharacterized protein</fullName>
    </submittedName>
</protein>
<evidence type="ECO:0000313" key="2">
    <source>
        <dbReference type="Proteomes" id="UP000792457"/>
    </source>
</evidence>